<evidence type="ECO:0000256" key="7">
    <source>
        <dbReference type="ARBA" id="ARBA00022840"/>
    </source>
</evidence>
<evidence type="ECO:0000256" key="4">
    <source>
        <dbReference type="ARBA" id="ARBA00022695"/>
    </source>
</evidence>
<feature type="domain" description="Polymerase nucleotidyl transferase" evidence="10">
    <location>
        <begin position="12"/>
        <end position="93"/>
    </location>
</feature>
<keyword evidence="5" id="KW-0479">Metal-binding</keyword>
<name>A0A9D8PRQ3_9DELT</name>
<keyword evidence="7" id="KW-0067">ATP-binding</keyword>
<dbReference type="InterPro" id="IPR052038">
    <property type="entry name" value="Type-VII_TA_antitoxin"/>
</dbReference>
<dbReference type="SUPFAM" id="SSF81301">
    <property type="entry name" value="Nucleotidyltransferase"/>
    <property type="match status" value="1"/>
</dbReference>
<keyword evidence="2" id="KW-1277">Toxin-antitoxin system</keyword>
<dbReference type="InterPro" id="IPR043519">
    <property type="entry name" value="NT_sf"/>
</dbReference>
<evidence type="ECO:0000256" key="3">
    <source>
        <dbReference type="ARBA" id="ARBA00022679"/>
    </source>
</evidence>
<reference evidence="11" key="1">
    <citation type="journal article" date="2021" name="Environ. Microbiol.">
        <title>Genomic characterization of three novel Desulfobacterota classes expand the metabolic and phylogenetic diversity of the phylum.</title>
        <authorList>
            <person name="Murphy C.L."/>
            <person name="Biggerstaff J."/>
            <person name="Eichhorn A."/>
            <person name="Ewing E."/>
            <person name="Shahan R."/>
            <person name="Soriano D."/>
            <person name="Stewart S."/>
            <person name="VanMol K."/>
            <person name="Walker R."/>
            <person name="Walters P."/>
            <person name="Elshahed M.S."/>
            <person name="Youssef N.H."/>
        </authorList>
    </citation>
    <scope>NUCLEOTIDE SEQUENCE</scope>
    <source>
        <strain evidence="11">Zod_Metabat.24</strain>
    </source>
</reference>
<keyword evidence="8" id="KW-0460">Magnesium</keyword>
<evidence type="ECO:0000313" key="12">
    <source>
        <dbReference type="Proteomes" id="UP000809273"/>
    </source>
</evidence>
<dbReference type="CDD" id="cd05403">
    <property type="entry name" value="NT_KNTase_like"/>
    <property type="match status" value="1"/>
</dbReference>
<protein>
    <submittedName>
        <fullName evidence="11">Nucleotidyltransferase family protein</fullName>
    </submittedName>
</protein>
<dbReference type="EMBL" id="JAFGIX010000091">
    <property type="protein sequence ID" value="MBN1574878.1"/>
    <property type="molecule type" value="Genomic_DNA"/>
</dbReference>
<evidence type="ECO:0000256" key="2">
    <source>
        <dbReference type="ARBA" id="ARBA00022649"/>
    </source>
</evidence>
<dbReference type="PANTHER" id="PTHR33571:SF12">
    <property type="entry name" value="BSL3053 PROTEIN"/>
    <property type="match status" value="1"/>
</dbReference>
<evidence type="ECO:0000256" key="8">
    <source>
        <dbReference type="ARBA" id="ARBA00022842"/>
    </source>
</evidence>
<gene>
    <name evidence="11" type="ORF">JW984_16905</name>
</gene>
<dbReference type="Pfam" id="PF01909">
    <property type="entry name" value="NTP_transf_2"/>
    <property type="match status" value="1"/>
</dbReference>
<keyword evidence="3" id="KW-0808">Transferase</keyword>
<dbReference type="GO" id="GO:0046872">
    <property type="term" value="F:metal ion binding"/>
    <property type="evidence" value="ECO:0007669"/>
    <property type="project" value="UniProtKB-KW"/>
</dbReference>
<keyword evidence="6" id="KW-0547">Nucleotide-binding</keyword>
<dbReference type="Gene3D" id="3.30.460.10">
    <property type="entry name" value="Beta Polymerase, domain 2"/>
    <property type="match status" value="1"/>
</dbReference>
<evidence type="ECO:0000256" key="1">
    <source>
        <dbReference type="ARBA" id="ARBA00001946"/>
    </source>
</evidence>
<keyword evidence="4" id="KW-0548">Nucleotidyltransferase</keyword>
<evidence type="ECO:0000259" key="10">
    <source>
        <dbReference type="Pfam" id="PF01909"/>
    </source>
</evidence>
<evidence type="ECO:0000256" key="5">
    <source>
        <dbReference type="ARBA" id="ARBA00022723"/>
    </source>
</evidence>
<evidence type="ECO:0000313" key="11">
    <source>
        <dbReference type="EMBL" id="MBN1574878.1"/>
    </source>
</evidence>
<sequence length="96" mass="11119">MTIRKTLKGKRKKIIEIAERHGAHNVRVFGSASRGKTNEKSDVNFLVDFDEKTGLFDHIAFIHELEDLIGMKVDVVTENSIYWLIRRRILKEANPL</sequence>
<evidence type="ECO:0000256" key="6">
    <source>
        <dbReference type="ARBA" id="ARBA00022741"/>
    </source>
</evidence>
<evidence type="ECO:0000256" key="9">
    <source>
        <dbReference type="ARBA" id="ARBA00038276"/>
    </source>
</evidence>
<organism evidence="11 12">
    <name type="scientific">Candidatus Zymogenus saltonus</name>
    <dbReference type="NCBI Taxonomy" id="2844893"/>
    <lineage>
        <taxon>Bacteria</taxon>
        <taxon>Deltaproteobacteria</taxon>
        <taxon>Candidatus Zymogenia</taxon>
        <taxon>Candidatus Zymogeniales</taxon>
        <taxon>Candidatus Zymogenaceae</taxon>
        <taxon>Candidatus Zymogenus</taxon>
    </lineage>
</organism>
<proteinExistence type="inferred from homology"/>
<dbReference type="InterPro" id="IPR002934">
    <property type="entry name" value="Polymerase_NTP_transf_dom"/>
</dbReference>
<dbReference type="AlphaFoldDB" id="A0A9D8PRQ3"/>
<accession>A0A9D8PRQ3</accession>
<comment type="similarity">
    <text evidence="9">Belongs to the MntA antitoxin family.</text>
</comment>
<comment type="cofactor">
    <cofactor evidence="1">
        <name>Mg(2+)</name>
        <dbReference type="ChEBI" id="CHEBI:18420"/>
    </cofactor>
</comment>
<dbReference type="Proteomes" id="UP000809273">
    <property type="component" value="Unassembled WGS sequence"/>
</dbReference>
<dbReference type="GO" id="GO:0005524">
    <property type="term" value="F:ATP binding"/>
    <property type="evidence" value="ECO:0007669"/>
    <property type="project" value="UniProtKB-KW"/>
</dbReference>
<dbReference type="GO" id="GO:0016779">
    <property type="term" value="F:nucleotidyltransferase activity"/>
    <property type="evidence" value="ECO:0007669"/>
    <property type="project" value="UniProtKB-KW"/>
</dbReference>
<dbReference type="PANTHER" id="PTHR33571">
    <property type="entry name" value="SSL8005 PROTEIN"/>
    <property type="match status" value="1"/>
</dbReference>
<comment type="caution">
    <text evidence="11">The sequence shown here is derived from an EMBL/GenBank/DDBJ whole genome shotgun (WGS) entry which is preliminary data.</text>
</comment>
<reference evidence="11" key="2">
    <citation type="submission" date="2021-01" db="EMBL/GenBank/DDBJ databases">
        <authorList>
            <person name="Hahn C.R."/>
            <person name="Youssef N.H."/>
            <person name="Elshahed M."/>
        </authorList>
    </citation>
    <scope>NUCLEOTIDE SEQUENCE</scope>
    <source>
        <strain evidence="11">Zod_Metabat.24</strain>
    </source>
</reference>